<dbReference type="PROSITE" id="PS51352">
    <property type="entry name" value="THIOREDOXIN_2"/>
    <property type="match status" value="1"/>
</dbReference>
<feature type="domain" description="Thioredoxin" evidence="1">
    <location>
        <begin position="34"/>
        <end position="186"/>
    </location>
</feature>
<name>A0AAD0XRF0_9LEPT</name>
<proteinExistence type="predicted"/>
<accession>A0AAD0XRF0</accession>
<dbReference type="Gene3D" id="3.40.30.10">
    <property type="entry name" value="Glutaredoxin"/>
    <property type="match status" value="1"/>
</dbReference>
<sequence length="186" mass="20923">MRERFKTRTIRLCTALFDRSSAFLFLFLLLPLGTVFAEPLSNFAFYNLKEERIILADSLENFSEKEVLILNFTGSQCKPCKEQVPVLLNLAAQTNLSATGNWKTHLWIVFVGDDFRTGKEYSNLLKLGGIAETLVDPLSSSYSQVKIKGVPTVFILNRNREILFQSEGYTPSGVASLRNFLSSLGK</sequence>
<dbReference type="AlphaFoldDB" id="A0AAD0XRF0"/>
<evidence type="ECO:0000259" key="1">
    <source>
        <dbReference type="PROSITE" id="PS51352"/>
    </source>
</evidence>
<dbReference type="EMBL" id="CP033614">
    <property type="protein sequence ID" value="AYV56756.1"/>
    <property type="molecule type" value="Genomic_DNA"/>
</dbReference>
<dbReference type="InterPro" id="IPR012336">
    <property type="entry name" value="Thioredoxin-like_fold"/>
</dbReference>
<organism evidence="2 3">
    <name type="scientific">Leptospira kmetyi</name>
    <dbReference type="NCBI Taxonomy" id="408139"/>
    <lineage>
        <taxon>Bacteria</taxon>
        <taxon>Pseudomonadati</taxon>
        <taxon>Spirochaetota</taxon>
        <taxon>Spirochaetia</taxon>
        <taxon>Leptospirales</taxon>
        <taxon>Leptospiraceae</taxon>
        <taxon>Leptospira</taxon>
    </lineage>
</organism>
<dbReference type="InterPro" id="IPR036249">
    <property type="entry name" value="Thioredoxin-like_sf"/>
</dbReference>
<dbReference type="RefSeq" id="WP_010575684.1">
    <property type="nucleotide sequence ID" value="NZ_CP033614.1"/>
</dbReference>
<evidence type="ECO:0000313" key="2">
    <source>
        <dbReference type="EMBL" id="AYV56756.1"/>
    </source>
</evidence>
<dbReference type="KEGG" id="lkm:EFP84_15485"/>
<dbReference type="Pfam" id="PF13905">
    <property type="entry name" value="Thioredoxin_8"/>
    <property type="match status" value="1"/>
</dbReference>
<reference evidence="2 3" key="1">
    <citation type="submission" date="2018-11" db="EMBL/GenBank/DDBJ databases">
        <title>Complete genome sequence of Leptospira kmetyi isolate LS 001/16 from soil sample associated with a leptospirosis patient in Kelantan.</title>
        <authorList>
            <person name="Muhammad Yusoff F."/>
            <person name="Muhammad Yusoff S."/>
            <person name="Ahmad M.N."/>
            <person name="Yusof N.Y."/>
            <person name="Aziah I."/>
        </authorList>
    </citation>
    <scope>NUCLEOTIDE SEQUENCE [LARGE SCALE GENOMIC DNA]</scope>
    <source>
        <strain evidence="2 3">LS 001/16</strain>
    </source>
</reference>
<gene>
    <name evidence="2" type="ORF">EFP84_15485</name>
</gene>
<protein>
    <recommendedName>
        <fullName evidence="1">Thioredoxin domain-containing protein</fullName>
    </recommendedName>
</protein>
<dbReference type="Proteomes" id="UP000276407">
    <property type="component" value="Chromosome 1"/>
</dbReference>
<evidence type="ECO:0000313" key="3">
    <source>
        <dbReference type="Proteomes" id="UP000276407"/>
    </source>
</evidence>
<dbReference type="SUPFAM" id="SSF52833">
    <property type="entry name" value="Thioredoxin-like"/>
    <property type="match status" value="1"/>
</dbReference>
<dbReference type="InterPro" id="IPR013766">
    <property type="entry name" value="Thioredoxin_domain"/>
</dbReference>